<evidence type="ECO:0000313" key="11">
    <source>
        <dbReference type="Proteomes" id="UP001143981"/>
    </source>
</evidence>
<feature type="transmembrane region" description="Helical" evidence="8">
    <location>
        <begin position="159"/>
        <end position="181"/>
    </location>
</feature>
<accession>A0A9W7YEV1</accession>
<dbReference type="PROSITE" id="PS50922">
    <property type="entry name" value="TLC"/>
    <property type="match status" value="1"/>
</dbReference>
<feature type="transmembrane region" description="Helical" evidence="8">
    <location>
        <begin position="347"/>
        <end position="364"/>
    </location>
</feature>
<dbReference type="SMART" id="SM00724">
    <property type="entry name" value="TLC"/>
    <property type="match status" value="1"/>
</dbReference>
<evidence type="ECO:0000256" key="6">
    <source>
        <dbReference type="PROSITE-ProRule" id="PRU00205"/>
    </source>
</evidence>
<dbReference type="GO" id="GO:0046513">
    <property type="term" value="P:ceramide biosynthetic process"/>
    <property type="evidence" value="ECO:0007669"/>
    <property type="project" value="InterPro"/>
</dbReference>
<sequence length="446" mass="50812">MPPLEKRLPRAMAIVEATQRGPQHRIVSDPAVEIDDPMEGYPSKASRPTRRLRQRLRRIGKPSAEPVEDLGASTAGGHPAASGDRTVVRKRNMVLSTRNPAVVWLATNELAVSLVVLAVVHGCQWAGYAWPSAWLSLQHQALDADSPRGVRYVRGIHDITFVVCWIFRIVAARAIILHHVLPTIPRLLGVTSRRNQRRFCEMGWFLGYILTSMTIGVRLWRASPYYMNTSNLYANYPEDHMLMPYGLKYYYLVQTAFWTSNIYTIFVEERRKDHLEMLAHHMVTIALVVSSYCFHFTRFGHVFMLVMDLPDIFLSMAKMFRYVGCEMIPNILFGAFTASWVTTKHYLCIKLMVSIWTKGVVLVPPEKRFPHHPNSYASYTIVGVLWAVLCVLQAILIYWFFLILKVLERVLIKGEDAEDSRSDNEGDSDDDEGMPIPDAKQSAGID</sequence>
<name>A0A9W7YEV1_9FUNG</name>
<evidence type="ECO:0000256" key="5">
    <source>
        <dbReference type="ARBA" id="ARBA00023136"/>
    </source>
</evidence>
<gene>
    <name evidence="10" type="primary">lag1_1</name>
    <name evidence="10" type="ORF">LPJ61_001615</name>
</gene>
<evidence type="ECO:0000256" key="7">
    <source>
        <dbReference type="SAM" id="MobiDB-lite"/>
    </source>
</evidence>
<feature type="transmembrane region" description="Helical" evidence="8">
    <location>
        <begin position="202"/>
        <end position="220"/>
    </location>
</feature>
<protein>
    <submittedName>
        <fullName evidence="10">Sphingosine N-acyltransferase lag1</fullName>
        <ecNumber evidence="10">2.3.1.24</ecNumber>
    </submittedName>
</protein>
<evidence type="ECO:0000256" key="8">
    <source>
        <dbReference type="SAM" id="Phobius"/>
    </source>
</evidence>
<feature type="transmembrane region" description="Helical" evidence="8">
    <location>
        <begin position="278"/>
        <end position="299"/>
    </location>
</feature>
<keyword evidence="11" id="KW-1185">Reference proteome</keyword>
<organism evidence="10 11">
    <name type="scientific">Coemansia biformis</name>
    <dbReference type="NCBI Taxonomy" id="1286918"/>
    <lineage>
        <taxon>Eukaryota</taxon>
        <taxon>Fungi</taxon>
        <taxon>Fungi incertae sedis</taxon>
        <taxon>Zoopagomycota</taxon>
        <taxon>Kickxellomycotina</taxon>
        <taxon>Kickxellomycetes</taxon>
        <taxon>Kickxellales</taxon>
        <taxon>Kickxellaceae</taxon>
        <taxon>Coemansia</taxon>
    </lineage>
</organism>
<feature type="transmembrane region" description="Helical" evidence="8">
    <location>
        <begin position="101"/>
        <end position="127"/>
    </location>
</feature>
<feature type="transmembrane region" description="Helical" evidence="8">
    <location>
        <begin position="249"/>
        <end position="266"/>
    </location>
</feature>
<keyword evidence="3 6" id="KW-0812">Transmembrane</keyword>
<evidence type="ECO:0000256" key="2">
    <source>
        <dbReference type="ARBA" id="ARBA00009808"/>
    </source>
</evidence>
<evidence type="ECO:0000256" key="1">
    <source>
        <dbReference type="ARBA" id="ARBA00004141"/>
    </source>
</evidence>
<dbReference type="PANTHER" id="PTHR12560:SF0">
    <property type="entry name" value="LD18904P"/>
    <property type="match status" value="1"/>
</dbReference>
<feature type="region of interest" description="Disordered" evidence="7">
    <location>
        <begin position="415"/>
        <end position="446"/>
    </location>
</feature>
<feature type="compositionally biased region" description="Basic and acidic residues" evidence="7">
    <location>
        <begin position="415"/>
        <end position="424"/>
    </location>
</feature>
<reference evidence="10" key="1">
    <citation type="submission" date="2022-07" db="EMBL/GenBank/DDBJ databases">
        <title>Phylogenomic reconstructions and comparative analyses of Kickxellomycotina fungi.</title>
        <authorList>
            <person name="Reynolds N.K."/>
            <person name="Stajich J.E."/>
            <person name="Barry K."/>
            <person name="Grigoriev I.V."/>
            <person name="Crous P."/>
            <person name="Smith M.E."/>
        </authorList>
    </citation>
    <scope>NUCLEOTIDE SEQUENCE</scope>
    <source>
        <strain evidence="10">BCRC 34381</strain>
    </source>
</reference>
<dbReference type="Proteomes" id="UP001143981">
    <property type="component" value="Unassembled WGS sequence"/>
</dbReference>
<dbReference type="GO" id="GO:0016020">
    <property type="term" value="C:membrane"/>
    <property type="evidence" value="ECO:0007669"/>
    <property type="project" value="UniProtKB-SubCell"/>
</dbReference>
<dbReference type="Pfam" id="PF03798">
    <property type="entry name" value="TRAM_LAG1_CLN8"/>
    <property type="match status" value="1"/>
</dbReference>
<evidence type="ECO:0000259" key="9">
    <source>
        <dbReference type="PROSITE" id="PS50922"/>
    </source>
</evidence>
<feature type="domain" description="TLC" evidence="9">
    <location>
        <begin position="197"/>
        <end position="412"/>
    </location>
</feature>
<dbReference type="AlphaFoldDB" id="A0A9W7YEV1"/>
<dbReference type="PANTHER" id="PTHR12560">
    <property type="entry name" value="LONGEVITY ASSURANCE FACTOR 1 LAG1"/>
    <property type="match status" value="1"/>
</dbReference>
<keyword evidence="5 6" id="KW-0472">Membrane</keyword>
<dbReference type="InterPro" id="IPR006634">
    <property type="entry name" value="TLC-dom"/>
</dbReference>
<comment type="caution">
    <text evidence="10">The sequence shown here is derived from an EMBL/GenBank/DDBJ whole genome shotgun (WGS) entry which is preliminary data.</text>
</comment>
<keyword evidence="10" id="KW-0012">Acyltransferase</keyword>
<dbReference type="InterPro" id="IPR016439">
    <property type="entry name" value="Lag1/Lac1-like"/>
</dbReference>
<comment type="subcellular location">
    <subcellularLocation>
        <location evidence="1">Membrane</location>
        <topology evidence="1">Multi-pass membrane protein</topology>
    </subcellularLocation>
</comment>
<evidence type="ECO:0000256" key="4">
    <source>
        <dbReference type="ARBA" id="ARBA00022989"/>
    </source>
</evidence>
<evidence type="ECO:0000313" key="10">
    <source>
        <dbReference type="EMBL" id="KAJ1733339.1"/>
    </source>
</evidence>
<feature type="region of interest" description="Disordered" evidence="7">
    <location>
        <begin position="57"/>
        <end position="83"/>
    </location>
</feature>
<feature type="transmembrane region" description="Helical" evidence="8">
    <location>
        <begin position="319"/>
        <end position="340"/>
    </location>
</feature>
<comment type="similarity">
    <text evidence="2">Belongs to the sphingosine N-acyltransferase family.</text>
</comment>
<keyword evidence="10" id="KW-0808">Transferase</keyword>
<proteinExistence type="inferred from homology"/>
<keyword evidence="4 8" id="KW-1133">Transmembrane helix</keyword>
<dbReference type="EC" id="2.3.1.24" evidence="10"/>
<feature type="transmembrane region" description="Helical" evidence="8">
    <location>
        <begin position="376"/>
        <end position="404"/>
    </location>
</feature>
<dbReference type="OrthoDB" id="537032at2759"/>
<dbReference type="EMBL" id="JANBOI010000147">
    <property type="protein sequence ID" value="KAJ1733339.1"/>
    <property type="molecule type" value="Genomic_DNA"/>
</dbReference>
<evidence type="ECO:0000256" key="3">
    <source>
        <dbReference type="ARBA" id="ARBA00022692"/>
    </source>
</evidence>
<dbReference type="GO" id="GO:0050291">
    <property type="term" value="F:sphingosine N-acyltransferase activity"/>
    <property type="evidence" value="ECO:0007669"/>
    <property type="project" value="UniProtKB-EC"/>
</dbReference>